<feature type="domain" description="Siroheme decarboxylase NirL-like HTH" evidence="7">
    <location>
        <begin position="8"/>
        <end position="52"/>
    </location>
</feature>
<dbReference type="Pfam" id="PF22451">
    <property type="entry name" value="NirdL-like_HTH"/>
    <property type="match status" value="1"/>
</dbReference>
<dbReference type="HOGENOM" id="CLU_049427_1_0_2"/>
<protein>
    <recommendedName>
        <fullName evidence="4">siroheme decarboxylase</fullName>
        <ecNumber evidence="4">4.1.1.111</ecNumber>
    </recommendedName>
</protein>
<dbReference type="Proteomes" id="UP000006681">
    <property type="component" value="Chromosome"/>
</dbReference>
<accession>E1QPS0</accession>
<dbReference type="KEGG" id="vdi:Vdis_2111"/>
<dbReference type="SUPFAM" id="SSF46785">
    <property type="entry name" value="Winged helix' DNA-binding domain"/>
    <property type="match status" value="1"/>
</dbReference>
<sequence>MELTDKRRSLLMELQYNFPITKRPFLDVAKRLGEDENWVLSETRSLISNGVIKRIGALVNYRSRGLVSALIGVKVPNELIDEVAKAINSDPQVSHNFVREHPRYNVWFVTKARSKEELIMKVSNTLSRFGINDLVVLTALRTYKIDVKFDLISGVSRTKSMILPLNVPPIESTGLPMEFFRKLRAISIEREPFNEIASLANTDIDGLRKLINNLMRVGVIRDFYATLDSDKVGFRENAMVVFKATPEICERAALIEETTHVVLREVTLGSWPYNCYFMIHGINKDVLEDAITNIMKRLGINEYETLYSIRNLLPEMPRRLELTNM</sequence>
<comment type="catalytic activity">
    <reaction evidence="5">
        <text>siroheme + 2 H(+) = 12,18-didecarboxysiroheme + 2 CO2</text>
        <dbReference type="Rhea" id="RHEA:19093"/>
        <dbReference type="ChEBI" id="CHEBI:15378"/>
        <dbReference type="ChEBI" id="CHEBI:16526"/>
        <dbReference type="ChEBI" id="CHEBI:60052"/>
        <dbReference type="ChEBI" id="CHEBI:140497"/>
        <dbReference type="EC" id="4.1.1.111"/>
    </reaction>
</comment>
<dbReference type="EC" id="4.1.1.111" evidence="4"/>
<evidence type="ECO:0000256" key="5">
    <source>
        <dbReference type="ARBA" id="ARBA00048470"/>
    </source>
</evidence>
<organism evidence="8 9">
    <name type="scientific">Vulcanisaeta distributa (strain DSM 14429 / JCM 11212 / NBRC 100878 / IC-017)</name>
    <dbReference type="NCBI Taxonomy" id="572478"/>
    <lineage>
        <taxon>Archaea</taxon>
        <taxon>Thermoproteota</taxon>
        <taxon>Thermoprotei</taxon>
        <taxon>Thermoproteales</taxon>
        <taxon>Thermoproteaceae</taxon>
        <taxon>Vulcanisaeta</taxon>
    </lineage>
</organism>
<comment type="pathway">
    <text evidence="2">Porphyrin-containing compound metabolism.</text>
</comment>
<name>E1QPS0_VULDI</name>
<dbReference type="GO" id="GO:0016829">
    <property type="term" value="F:lyase activity"/>
    <property type="evidence" value="ECO:0007669"/>
    <property type="project" value="UniProtKB-KW"/>
</dbReference>
<dbReference type="EMBL" id="CP002100">
    <property type="protein sequence ID" value="ADN51480.1"/>
    <property type="molecule type" value="Genomic_DNA"/>
</dbReference>
<dbReference type="InterPro" id="IPR036390">
    <property type="entry name" value="WH_DNA-bd_sf"/>
</dbReference>
<dbReference type="AlphaFoldDB" id="E1QPS0"/>
<dbReference type="Pfam" id="PF17805">
    <property type="entry name" value="AsnC_trans_reg2"/>
    <property type="match status" value="2"/>
</dbReference>
<comment type="similarity">
    <text evidence="3">Belongs to the Ahb/Nir family.</text>
</comment>
<evidence type="ECO:0000259" key="7">
    <source>
        <dbReference type="Pfam" id="PF22451"/>
    </source>
</evidence>
<dbReference type="eggNOG" id="arCOG01628">
    <property type="taxonomic scope" value="Archaea"/>
</dbReference>
<dbReference type="InterPro" id="IPR040523">
    <property type="entry name" value="AsnC_trans_reg2"/>
</dbReference>
<keyword evidence="9" id="KW-1185">Reference proteome</keyword>
<dbReference type="GeneID" id="9753063"/>
<dbReference type="STRING" id="572478.Vdis_2111"/>
<evidence type="ECO:0000256" key="4">
    <source>
        <dbReference type="ARBA" id="ARBA00023471"/>
    </source>
</evidence>
<feature type="domain" description="Siroheme decarboxylase AsnC-like ligand binding" evidence="6">
    <location>
        <begin position="231"/>
        <end position="312"/>
    </location>
</feature>
<evidence type="ECO:0000313" key="8">
    <source>
        <dbReference type="EMBL" id="ADN51480.1"/>
    </source>
</evidence>
<dbReference type="RefSeq" id="WP_013337205.1">
    <property type="nucleotide sequence ID" value="NC_014537.1"/>
</dbReference>
<dbReference type="PANTHER" id="PTHR43413:SF1">
    <property type="entry name" value="SIROHEME DECARBOXYLASE NIRL SUBUNIT"/>
    <property type="match status" value="1"/>
</dbReference>
<dbReference type="Gene3D" id="3.30.70.3460">
    <property type="match status" value="2"/>
</dbReference>
<gene>
    <name evidence="8" type="ordered locus">Vdis_2111</name>
</gene>
<reference evidence="9" key="2">
    <citation type="journal article" date="2010" name="Stand. Genomic Sci.">
        <title>Complete genome sequence of Vulcanisaeta distributa type strain (IC-017T).</title>
        <authorList>
            <person name="Mavromatis K."/>
            <person name="Sikorski J."/>
            <person name="Pabst E."/>
            <person name="Teshima H."/>
            <person name="Lapidus A."/>
            <person name="Lucas S."/>
            <person name="Nolan M."/>
            <person name="Glavina Del Rio T."/>
            <person name="Cheng J."/>
            <person name="Bruce D."/>
            <person name="Goodwin L."/>
            <person name="Pitluck S."/>
            <person name="Liolios K."/>
            <person name="Ivanova N."/>
            <person name="Mikhailova N."/>
            <person name="Pati A."/>
            <person name="Chen A."/>
            <person name="Palaniappan K."/>
            <person name="Land M."/>
            <person name="Hauser L."/>
            <person name="Chang Y."/>
            <person name="Jeffries C."/>
            <person name="Rohde M."/>
            <person name="Spring S."/>
            <person name="Goker M."/>
            <person name="Wirth R."/>
            <person name="Woyke T."/>
            <person name="Bristow J."/>
            <person name="Eisen J."/>
            <person name="Markowitz V."/>
            <person name="Hugenholtz P."/>
            <person name="Klenk H."/>
            <person name="Kyrpides N."/>
        </authorList>
    </citation>
    <scope>NUCLEOTIDE SEQUENCE [LARGE SCALE GENOMIC DNA]</scope>
    <source>
        <strain evidence="9">DSM 14429 / JCM 11212 / NBRC 100878 / IC-017</strain>
    </source>
</reference>
<evidence type="ECO:0000256" key="3">
    <source>
        <dbReference type="ARBA" id="ARBA00023457"/>
    </source>
</evidence>
<feature type="domain" description="Siroheme decarboxylase AsnC-like ligand binding" evidence="6">
    <location>
        <begin position="66"/>
        <end position="144"/>
    </location>
</feature>
<evidence type="ECO:0000256" key="2">
    <source>
        <dbReference type="ARBA" id="ARBA00023444"/>
    </source>
</evidence>
<evidence type="ECO:0000259" key="6">
    <source>
        <dbReference type="Pfam" id="PF17805"/>
    </source>
</evidence>
<evidence type="ECO:0000313" key="9">
    <source>
        <dbReference type="Proteomes" id="UP000006681"/>
    </source>
</evidence>
<evidence type="ECO:0000256" key="1">
    <source>
        <dbReference type="ARBA" id="ARBA00023239"/>
    </source>
</evidence>
<reference evidence="8 9" key="1">
    <citation type="journal article" date="2010" name="Stand. Genomic Sci.">
        <title>Complete genome sequence of Vulcanisaeta distributa type strain (IC-017).</title>
        <authorList>
            <person name="Mavromatis K."/>
            <person name="Sikorski J."/>
            <person name="Pabst E."/>
            <person name="Teshima H."/>
            <person name="Lapidus A."/>
            <person name="Lucas S."/>
            <person name="Nolan M."/>
            <person name="Glavina Del Rio T."/>
            <person name="Cheng J.F."/>
            <person name="Bruce D."/>
            <person name="Goodwin L."/>
            <person name="Pitluck S."/>
            <person name="Liolios K."/>
            <person name="Ivanova N."/>
            <person name="Mikhailova N."/>
            <person name="Pati A."/>
            <person name="Chen A."/>
            <person name="Palaniappan K."/>
            <person name="Land M."/>
            <person name="Hauser L."/>
            <person name="Chang Y.J."/>
            <person name="Jeffries C.D."/>
            <person name="Rohde M."/>
            <person name="Spring S."/>
            <person name="Goker M."/>
            <person name="Wirth R."/>
            <person name="Woyke T."/>
            <person name="Bristow J."/>
            <person name="Eisen J.A."/>
            <person name="Markowitz V."/>
            <person name="Hugenholtz P."/>
            <person name="Klenk H.P."/>
            <person name="Kyrpides N.C."/>
        </authorList>
    </citation>
    <scope>NUCLEOTIDE SEQUENCE [LARGE SCALE GENOMIC DNA]</scope>
    <source>
        <strain evidence="9">DSM 14429 / JCM 11212 / NBRC 100878 / IC-017</strain>
    </source>
</reference>
<dbReference type="InterPro" id="IPR050684">
    <property type="entry name" value="HTH-Siroheme_Decarb"/>
</dbReference>
<dbReference type="Gene3D" id="1.10.10.2890">
    <property type="match status" value="1"/>
</dbReference>
<dbReference type="PANTHER" id="PTHR43413">
    <property type="entry name" value="TRANSCRIPTIONAL REGULATOR, ASNC FAMILY"/>
    <property type="match status" value="1"/>
</dbReference>
<keyword evidence="1" id="KW-0456">Lyase</keyword>
<dbReference type="OrthoDB" id="145939at2157"/>
<dbReference type="InterPro" id="IPR053953">
    <property type="entry name" value="NirdL-like_HTH"/>
</dbReference>
<proteinExistence type="inferred from homology"/>